<keyword evidence="3" id="KW-1185">Reference proteome</keyword>
<gene>
    <name evidence="2" type="ORF">ARALYDRAFT_891415</name>
</gene>
<accession>D7KPQ3</accession>
<dbReference type="Gramene" id="scaffold_104209.1">
    <property type="protein sequence ID" value="scaffold_104209.1"/>
    <property type="gene ID" value="scaffold_104209.1"/>
</dbReference>
<evidence type="ECO:0000313" key="3">
    <source>
        <dbReference type="Proteomes" id="UP000008694"/>
    </source>
</evidence>
<dbReference type="Proteomes" id="UP000008694">
    <property type="component" value="Unassembled WGS sequence"/>
</dbReference>
<dbReference type="STRING" id="81972.D7KPQ3"/>
<protein>
    <submittedName>
        <fullName evidence="2">Uncharacterized protein</fullName>
    </submittedName>
</protein>
<reference evidence="3" key="1">
    <citation type="journal article" date="2011" name="Nat. Genet.">
        <title>The Arabidopsis lyrata genome sequence and the basis of rapid genome size change.</title>
        <authorList>
            <person name="Hu T.T."/>
            <person name="Pattyn P."/>
            <person name="Bakker E.G."/>
            <person name="Cao J."/>
            <person name="Cheng J.-F."/>
            <person name="Clark R.M."/>
            <person name="Fahlgren N."/>
            <person name="Fawcett J.A."/>
            <person name="Grimwood J."/>
            <person name="Gundlach H."/>
            <person name="Haberer G."/>
            <person name="Hollister J.D."/>
            <person name="Ossowski S."/>
            <person name="Ottilar R.P."/>
            <person name="Salamov A.A."/>
            <person name="Schneeberger K."/>
            <person name="Spannagl M."/>
            <person name="Wang X."/>
            <person name="Yang L."/>
            <person name="Nasrallah M.E."/>
            <person name="Bergelson J."/>
            <person name="Carrington J.C."/>
            <person name="Gaut B.S."/>
            <person name="Schmutz J."/>
            <person name="Mayer K.F.X."/>
            <person name="Van de Peer Y."/>
            <person name="Grigoriev I.V."/>
            <person name="Nordborg M."/>
            <person name="Weigel D."/>
            <person name="Guo Y.-L."/>
        </authorList>
    </citation>
    <scope>NUCLEOTIDE SEQUENCE [LARGE SCALE GENOMIC DNA]</scope>
    <source>
        <strain evidence="3">cv. MN47</strain>
    </source>
</reference>
<sequence>MMSDSKAFLCAVEEDVREIGEHVEQFLVCDDAASVSSIALNSGILEGISVPDVRREIISSLVLENHGVVLEDVKRLVKTISLSDLLEIEVLKRKISRFYRCNGRFDLRSLTKCSGFARKKRKFGNEANLGDVATTGSTTFSKVSKIENAKEEISNGKSLSSRKRNSKRGLNYNNDDGIGKREESKDSNHLEESEKKDDSCIEIGVDLGTPLASICKRLKVYVSSSVKRSNGNGETVKRERKKSKYLS</sequence>
<dbReference type="HOGENOM" id="CLU_1125857_0_0_1"/>
<evidence type="ECO:0000313" key="2">
    <source>
        <dbReference type="EMBL" id="EFH70256.1"/>
    </source>
</evidence>
<name>D7KPQ3_ARALL</name>
<dbReference type="AlphaFoldDB" id="D7KPQ3"/>
<feature type="compositionally biased region" description="Basic residues" evidence="1">
    <location>
        <begin position="238"/>
        <end position="247"/>
    </location>
</feature>
<feature type="region of interest" description="Disordered" evidence="1">
    <location>
        <begin position="226"/>
        <end position="247"/>
    </location>
</feature>
<dbReference type="EMBL" id="GL348713">
    <property type="protein sequence ID" value="EFH70256.1"/>
    <property type="molecule type" value="Genomic_DNA"/>
</dbReference>
<evidence type="ECO:0000256" key="1">
    <source>
        <dbReference type="SAM" id="MobiDB-lite"/>
    </source>
</evidence>
<proteinExistence type="predicted"/>
<feature type="compositionally biased region" description="Basic and acidic residues" evidence="1">
    <location>
        <begin position="177"/>
        <end position="193"/>
    </location>
</feature>
<organism evidence="3">
    <name type="scientific">Arabidopsis lyrata subsp. lyrata</name>
    <name type="common">Lyre-leaved rock-cress</name>
    <dbReference type="NCBI Taxonomy" id="81972"/>
    <lineage>
        <taxon>Eukaryota</taxon>
        <taxon>Viridiplantae</taxon>
        <taxon>Streptophyta</taxon>
        <taxon>Embryophyta</taxon>
        <taxon>Tracheophyta</taxon>
        <taxon>Spermatophyta</taxon>
        <taxon>Magnoliopsida</taxon>
        <taxon>eudicotyledons</taxon>
        <taxon>Gunneridae</taxon>
        <taxon>Pentapetalae</taxon>
        <taxon>rosids</taxon>
        <taxon>malvids</taxon>
        <taxon>Brassicales</taxon>
        <taxon>Brassicaceae</taxon>
        <taxon>Camelineae</taxon>
        <taxon>Arabidopsis</taxon>
    </lineage>
</organism>
<feature type="region of interest" description="Disordered" evidence="1">
    <location>
        <begin position="153"/>
        <end position="193"/>
    </location>
</feature>